<dbReference type="GO" id="GO:0008270">
    <property type="term" value="F:zinc ion binding"/>
    <property type="evidence" value="ECO:0007669"/>
    <property type="project" value="InterPro"/>
</dbReference>
<proteinExistence type="predicted"/>
<keyword evidence="4" id="KW-1185">Reference proteome</keyword>
<dbReference type="InParanoid" id="A0A5J5ER60"/>
<dbReference type="Gene3D" id="1.10.10.60">
    <property type="entry name" value="Homeodomain-like"/>
    <property type="match status" value="1"/>
</dbReference>
<dbReference type="GO" id="GO:0008168">
    <property type="term" value="F:methyltransferase activity"/>
    <property type="evidence" value="ECO:0007669"/>
    <property type="project" value="InterPro"/>
</dbReference>
<evidence type="ECO:0000313" key="4">
    <source>
        <dbReference type="Proteomes" id="UP000326924"/>
    </source>
</evidence>
<evidence type="ECO:0000259" key="2">
    <source>
        <dbReference type="Pfam" id="PF02805"/>
    </source>
</evidence>
<gene>
    <name evidence="3" type="ORF">FN846DRAFT_120493</name>
</gene>
<dbReference type="GO" id="GO:0006355">
    <property type="term" value="P:regulation of DNA-templated transcription"/>
    <property type="evidence" value="ECO:0007669"/>
    <property type="project" value="InterPro"/>
</dbReference>
<dbReference type="SUPFAM" id="SSF46689">
    <property type="entry name" value="Homeodomain-like"/>
    <property type="match status" value="1"/>
</dbReference>
<dbReference type="SUPFAM" id="SSF57884">
    <property type="entry name" value="Ada DNA repair protein, N-terminal domain (N-Ada 10)"/>
    <property type="match status" value="1"/>
</dbReference>
<dbReference type="InterPro" id="IPR004026">
    <property type="entry name" value="Ada_DNA_repair_Zn-bd"/>
</dbReference>
<sequence length="170" mass="19170">MLTSAQRWVILQTRDPEYHSAFVYAVKTTNIYCRPTCSARLARRANVLFYNTASAAEAAGYRACKRCHPEIPEWHPRLRGLVERAKGIIEAGKEEIGLKTLAGMVGASEWHLLRQFKKEVGVTPRGYWTVACQQRRGEAAVDELMREIEMAERDAPAADGDEFVDWDGGQ</sequence>
<evidence type="ECO:0000313" key="3">
    <source>
        <dbReference type="EMBL" id="KAA8901378.1"/>
    </source>
</evidence>
<reference evidence="3 4" key="1">
    <citation type="submission" date="2019-09" db="EMBL/GenBank/DDBJ databases">
        <title>Draft genome of the ectomycorrhizal ascomycete Sphaerosporella brunnea.</title>
        <authorList>
            <consortium name="DOE Joint Genome Institute"/>
            <person name="Benucci G.M."/>
            <person name="Marozzi G."/>
            <person name="Antonielli L."/>
            <person name="Sanchez S."/>
            <person name="Marco P."/>
            <person name="Wang X."/>
            <person name="Falini L.B."/>
            <person name="Barry K."/>
            <person name="Haridas S."/>
            <person name="Lipzen A."/>
            <person name="Labutti K."/>
            <person name="Grigoriev I.V."/>
            <person name="Murat C."/>
            <person name="Martin F."/>
            <person name="Albertini E."/>
            <person name="Donnini D."/>
            <person name="Bonito G."/>
        </authorList>
    </citation>
    <scope>NUCLEOTIDE SEQUENCE [LARGE SCALE GENOMIC DNA]</scope>
    <source>
        <strain evidence="3 4">Sb_GMNB300</strain>
    </source>
</reference>
<dbReference type="AlphaFoldDB" id="A0A5J5ER60"/>
<feature type="domain" description="Ada DNA repair metal-binding" evidence="2">
    <location>
        <begin position="6"/>
        <end position="70"/>
    </location>
</feature>
<dbReference type="Gene3D" id="3.40.10.10">
    <property type="entry name" value="DNA Methylphosphotriester Repair Domain"/>
    <property type="match status" value="1"/>
</dbReference>
<dbReference type="GO" id="GO:0006281">
    <property type="term" value="P:DNA repair"/>
    <property type="evidence" value="ECO:0007669"/>
    <property type="project" value="InterPro"/>
</dbReference>
<dbReference type="Pfam" id="PF02805">
    <property type="entry name" value="Ada_Zn_binding"/>
    <property type="match status" value="1"/>
</dbReference>
<organism evidence="3 4">
    <name type="scientific">Sphaerosporella brunnea</name>
    <dbReference type="NCBI Taxonomy" id="1250544"/>
    <lineage>
        <taxon>Eukaryota</taxon>
        <taxon>Fungi</taxon>
        <taxon>Dikarya</taxon>
        <taxon>Ascomycota</taxon>
        <taxon>Pezizomycotina</taxon>
        <taxon>Pezizomycetes</taxon>
        <taxon>Pezizales</taxon>
        <taxon>Pyronemataceae</taxon>
        <taxon>Sphaerosporella</taxon>
    </lineage>
</organism>
<dbReference type="GO" id="GO:0003677">
    <property type="term" value="F:DNA binding"/>
    <property type="evidence" value="ECO:0007669"/>
    <property type="project" value="InterPro"/>
</dbReference>
<keyword evidence="1" id="KW-0010">Activator</keyword>
<accession>A0A5J5ER60</accession>
<dbReference type="OrthoDB" id="2447880at2759"/>
<comment type="caution">
    <text evidence="3">The sequence shown here is derived from an EMBL/GenBank/DDBJ whole genome shotgun (WGS) entry which is preliminary data.</text>
</comment>
<dbReference type="Proteomes" id="UP000326924">
    <property type="component" value="Unassembled WGS sequence"/>
</dbReference>
<dbReference type="EMBL" id="VXIS01000145">
    <property type="protein sequence ID" value="KAA8901378.1"/>
    <property type="molecule type" value="Genomic_DNA"/>
</dbReference>
<dbReference type="InterPro" id="IPR035451">
    <property type="entry name" value="Ada-like_dom_sf"/>
</dbReference>
<protein>
    <submittedName>
        <fullName evidence="3">Metal binding domain of Ada-domain-containing protein</fullName>
    </submittedName>
</protein>
<evidence type="ECO:0000256" key="1">
    <source>
        <dbReference type="ARBA" id="ARBA00023159"/>
    </source>
</evidence>
<name>A0A5J5ER60_9PEZI</name>
<dbReference type="InterPro" id="IPR009057">
    <property type="entry name" value="Homeodomain-like_sf"/>
</dbReference>